<sequence>MTETDIERQIQALLCGELNEPDRIEALAKIATDRHARQVLAEMTALQQVSRRVFGIDRGAERMGSSITKVQQTIQAGALGESSGGTGAGGGGSRPPAPTKLWLGRVAAALLIATSVLAAVWSYRDANRAQSSVDAIRQELAEIRRTIETPPLAQADLAKYRLLWSHMQGAAGETAPWVVLYEGRGKFGAMAVVEHLDPDMIRLVRCFLVDDQARTVRTIDLLVPVGDDVRLTVPAAAEVAGMPIDMDLTSDGQWTSVQLSIGKNIAIRGRAETDRQPVELGRVRLNGRTLRVIVQAANVGVRA</sequence>
<dbReference type="AlphaFoldDB" id="A0A0F9UE39"/>
<evidence type="ECO:0000313" key="2">
    <source>
        <dbReference type="EMBL" id="KKN85647.1"/>
    </source>
</evidence>
<accession>A0A0F9UE39</accession>
<keyword evidence="1" id="KW-0472">Membrane</keyword>
<proteinExistence type="predicted"/>
<protein>
    <submittedName>
        <fullName evidence="2">Uncharacterized protein</fullName>
    </submittedName>
</protein>
<feature type="transmembrane region" description="Helical" evidence="1">
    <location>
        <begin position="102"/>
        <end position="123"/>
    </location>
</feature>
<organism evidence="2">
    <name type="scientific">marine sediment metagenome</name>
    <dbReference type="NCBI Taxonomy" id="412755"/>
    <lineage>
        <taxon>unclassified sequences</taxon>
        <taxon>metagenomes</taxon>
        <taxon>ecological metagenomes</taxon>
    </lineage>
</organism>
<name>A0A0F9UE39_9ZZZZ</name>
<gene>
    <name evidence="2" type="ORF">LCGC14_0276300</name>
</gene>
<comment type="caution">
    <text evidence="2">The sequence shown here is derived from an EMBL/GenBank/DDBJ whole genome shotgun (WGS) entry which is preliminary data.</text>
</comment>
<reference evidence="2" key="1">
    <citation type="journal article" date="2015" name="Nature">
        <title>Complex archaea that bridge the gap between prokaryotes and eukaryotes.</title>
        <authorList>
            <person name="Spang A."/>
            <person name="Saw J.H."/>
            <person name="Jorgensen S.L."/>
            <person name="Zaremba-Niedzwiedzka K."/>
            <person name="Martijn J."/>
            <person name="Lind A.E."/>
            <person name="van Eijk R."/>
            <person name="Schleper C."/>
            <person name="Guy L."/>
            <person name="Ettema T.J."/>
        </authorList>
    </citation>
    <scope>NUCLEOTIDE SEQUENCE</scope>
</reference>
<evidence type="ECO:0000256" key="1">
    <source>
        <dbReference type="SAM" id="Phobius"/>
    </source>
</evidence>
<keyword evidence="1" id="KW-0812">Transmembrane</keyword>
<keyword evidence="1" id="KW-1133">Transmembrane helix</keyword>
<dbReference type="EMBL" id="LAZR01000156">
    <property type="protein sequence ID" value="KKN85647.1"/>
    <property type="molecule type" value="Genomic_DNA"/>
</dbReference>